<feature type="region of interest" description="Disordered" evidence="1">
    <location>
        <begin position="28"/>
        <end position="61"/>
    </location>
</feature>
<dbReference type="AlphaFoldDB" id="A0A1X7SPV8"/>
<feature type="compositionally biased region" description="Basic and acidic residues" evidence="1">
    <location>
        <begin position="28"/>
        <end position="48"/>
    </location>
</feature>
<reference evidence="2" key="1">
    <citation type="submission" date="2017-05" db="UniProtKB">
        <authorList>
            <consortium name="EnsemblMetazoa"/>
        </authorList>
    </citation>
    <scope>IDENTIFICATION</scope>
</reference>
<accession>A0A1X7SPV8</accession>
<organism evidence="2">
    <name type="scientific">Amphimedon queenslandica</name>
    <name type="common">Sponge</name>
    <dbReference type="NCBI Taxonomy" id="400682"/>
    <lineage>
        <taxon>Eukaryota</taxon>
        <taxon>Metazoa</taxon>
        <taxon>Porifera</taxon>
        <taxon>Demospongiae</taxon>
        <taxon>Heteroscleromorpha</taxon>
        <taxon>Haplosclerida</taxon>
        <taxon>Niphatidae</taxon>
        <taxon>Amphimedon</taxon>
    </lineage>
</organism>
<dbReference type="EnsemblMetazoa" id="Aqu2.1.04144_001">
    <property type="protein sequence ID" value="Aqu2.1.04144_001"/>
    <property type="gene ID" value="Aqu2.1.04144"/>
</dbReference>
<dbReference type="InParanoid" id="A0A1X7SPV8"/>
<protein>
    <submittedName>
        <fullName evidence="2">Uncharacterized protein</fullName>
    </submittedName>
</protein>
<evidence type="ECO:0000256" key="1">
    <source>
        <dbReference type="SAM" id="MobiDB-lite"/>
    </source>
</evidence>
<proteinExistence type="predicted"/>
<sequence>MTLKRNKGGYKCHRCGSTQHTLFVTVHSEDGEQQKKLARGAENEDSNKIQKSHGSTPCQSPVHTILQRSETCCLEHDVLY</sequence>
<feature type="compositionally biased region" description="Polar residues" evidence="1">
    <location>
        <begin position="52"/>
        <end position="61"/>
    </location>
</feature>
<name>A0A1X7SPV8_AMPQE</name>
<evidence type="ECO:0000313" key="2">
    <source>
        <dbReference type="EnsemblMetazoa" id="Aqu2.1.04144_001"/>
    </source>
</evidence>